<evidence type="ECO:0000256" key="9">
    <source>
        <dbReference type="ARBA" id="ARBA00023054"/>
    </source>
</evidence>
<dbReference type="EMBL" id="KQ976475">
    <property type="protein sequence ID" value="KYM83907.1"/>
    <property type="molecule type" value="Genomic_DNA"/>
</dbReference>
<dbReference type="FunFam" id="1.10.1580.10:FF:000002">
    <property type="entry name" value="Guanine nucleotide-binding protein-like 3 (nucleolar)-like"/>
    <property type="match status" value="1"/>
</dbReference>
<dbReference type="Gene3D" id="1.10.1580.10">
    <property type="match status" value="1"/>
</dbReference>
<dbReference type="GO" id="GO:0006629">
    <property type="term" value="P:lipid metabolic process"/>
    <property type="evidence" value="ECO:0007669"/>
    <property type="project" value="InterPro"/>
</dbReference>
<evidence type="ECO:0000256" key="13">
    <source>
        <dbReference type="ARBA" id="ARBA00069022"/>
    </source>
</evidence>
<dbReference type="EC" id="3.1.1.32" evidence="5"/>
<dbReference type="PANTHER" id="PTHR11089">
    <property type="entry name" value="GTP-BINDING PROTEIN-RELATED"/>
    <property type="match status" value="1"/>
</dbReference>
<name>A0A151I465_9HYME</name>
<comment type="similarity">
    <text evidence="4">Belongs to the AB hydrolase superfamily. Lipase family.</text>
</comment>
<proteinExistence type="inferred from homology"/>
<evidence type="ECO:0000256" key="10">
    <source>
        <dbReference type="ARBA" id="ARBA00023134"/>
    </source>
</evidence>
<dbReference type="Pfam" id="PF08701">
    <property type="entry name" value="GN3L_Grn1"/>
    <property type="match status" value="1"/>
</dbReference>
<feature type="coiled-coil region" evidence="14">
    <location>
        <begin position="1169"/>
        <end position="1196"/>
    </location>
</feature>
<sequence>MYLFSLCNNISAEPIAGQVFSSFDESLDEKNDAEIFRAVVESMRQWMLHKRVNHRGKREVSKVCYEDIGCFEDTGPFSYLEMLPSPPKDVGTSSFIYSLISYRHYISLKLFFQNKDNSQQMSFIVYGSRKARSIPMEVPADNINDNVRRAIDPNLPTKVIVHGFGSDCNHLWVYDMRSALMSIHDCNIVCVDWGPGSAVPNYVRAAANTRLVGRQLAKLIRSLNVPLEKVHLIGFSLGAHVAGFAGAELGNVSRITGLDPAGPLFESHDPRVRLDATDANFVDVIHSNGEQLILGGLGSWQPMGDVDYYPNGGKMQSGCSNIFVGAVSDIIWSSAVEGRSLCNHRRAYKFFTDSVSPKCRFPAFPCEQGYDGLLKGDCFPCGMDGTDRPCGDMGYYSNESPARGQLYLVTRDEEPFCAHQYQIKVYNSRSERSTKTYGKLQITLVGKSSYNDTFAMTRKDEELLVGAILQKIVVPHPAVTHLEAIELNHVRKNSGPAGRGPTGCSFSRRFRFRLQSDESKRFLSLAHAVTRCVYHLSMAKEREGGRMRDRERERERRAPGKQRTGADRRRRKDVAEEGGGVKHNTVCTKLICSRSFLNRRRSYFRSMQQIRISAFQIGFKSKSKLFFIEKHLLQKLQQQCYNVVALLQRYGKFYKQSKRMPARKRYKIEKKVREHNRKMRKEAKKNSKRKPKVVEIPNQCPFKEDILKEVEAMKKQREEERQKQKKAARERKREQLAKDGLQGLVKQAENKQLAHKSMEIDSGQDQIKKGVAKEENSLKAYYKEFKKVLDAADVILEVVDARDPLGTRCKEAKEVVRAAGNKRLVLVLNKADLIPRDNLDQWLKYLRASLPTVAFKSSTQNQANRLGRRKLGKKTESMIQSNTCFGAELLLSLLGNYCRNSNNVKTSIRVGVVGLPNVGKSSVINSLKRNKACNVGNIPGITKTMQIVQLDSKIKLLDSPGIVFANSDENSDDTSVALKNAVRIQALKDPFKPATAILKRVSRQQIMELYNMQDFSTPDEFFAMKAARMGKYKKGGIPDAVAAARGIIEDWNSGKIRYYTVPPEQPVCHISAEIVNQIAKEFDIESFAAEERMMLDNFTTYSTNNPTTDPVLINSTGPVTTAMEIEIQKEAEYKVQKKLKKKLQDTKKDKFTERKKKADPLFEIEGNQKLNKLKKLQFKKEKKERLKREKATIKLAGQLEEFKFTSDDYDFNTDFTNT</sequence>
<dbReference type="CDD" id="cd04178">
    <property type="entry name" value="Nucleostemin_like"/>
    <property type="match status" value="1"/>
</dbReference>
<dbReference type="Pfam" id="PF00151">
    <property type="entry name" value="Lipase"/>
    <property type="match status" value="1"/>
</dbReference>
<dbReference type="InterPro" id="IPR006073">
    <property type="entry name" value="GTP-bd"/>
</dbReference>
<reference evidence="17 18" key="1">
    <citation type="submission" date="2015-09" db="EMBL/GenBank/DDBJ databases">
        <title>Atta colombica WGS genome.</title>
        <authorList>
            <person name="Nygaard S."/>
            <person name="Hu H."/>
            <person name="Boomsma J."/>
            <person name="Zhang G."/>
        </authorList>
    </citation>
    <scope>NUCLEOTIDE SEQUENCE [LARGE SCALE GENOMIC DNA]</scope>
    <source>
        <strain evidence="17">Treedump-2</strain>
        <tissue evidence="17">Whole body</tissue>
    </source>
</reference>
<dbReference type="SUPFAM" id="SSF52540">
    <property type="entry name" value="P-loop containing nucleoside triphosphate hydrolases"/>
    <property type="match status" value="1"/>
</dbReference>
<dbReference type="AlphaFoldDB" id="A0A151I465"/>
<evidence type="ECO:0000256" key="12">
    <source>
        <dbReference type="ARBA" id="ARBA00023242"/>
    </source>
</evidence>
<dbReference type="CDD" id="cd00707">
    <property type="entry name" value="Pancreat_lipase_like"/>
    <property type="match status" value="1"/>
</dbReference>
<gene>
    <name evidence="17" type="ORF">ALC53_05669</name>
</gene>
<dbReference type="Proteomes" id="UP000078540">
    <property type="component" value="Unassembled WGS sequence"/>
</dbReference>
<keyword evidence="7" id="KW-0547">Nucleotide-binding</keyword>
<evidence type="ECO:0000256" key="2">
    <source>
        <dbReference type="ARBA" id="ARBA00004123"/>
    </source>
</evidence>
<evidence type="ECO:0000256" key="5">
    <source>
        <dbReference type="ARBA" id="ARBA00013179"/>
    </source>
</evidence>
<evidence type="ECO:0000256" key="15">
    <source>
        <dbReference type="SAM" id="MobiDB-lite"/>
    </source>
</evidence>
<dbReference type="InterPro" id="IPR013818">
    <property type="entry name" value="Lipase"/>
</dbReference>
<evidence type="ECO:0000259" key="16">
    <source>
        <dbReference type="PROSITE" id="PS51721"/>
    </source>
</evidence>
<accession>A0A151I465</accession>
<dbReference type="Gene3D" id="3.40.50.300">
    <property type="entry name" value="P-loop containing nucleotide triphosphate hydrolases"/>
    <property type="match status" value="1"/>
</dbReference>
<keyword evidence="6" id="KW-0964">Secreted</keyword>
<keyword evidence="9 14" id="KW-0175">Coiled coil</keyword>
<organism evidence="17 18">
    <name type="scientific">Atta colombica</name>
    <dbReference type="NCBI Taxonomy" id="520822"/>
    <lineage>
        <taxon>Eukaryota</taxon>
        <taxon>Metazoa</taxon>
        <taxon>Ecdysozoa</taxon>
        <taxon>Arthropoda</taxon>
        <taxon>Hexapoda</taxon>
        <taxon>Insecta</taxon>
        <taxon>Pterygota</taxon>
        <taxon>Neoptera</taxon>
        <taxon>Endopterygota</taxon>
        <taxon>Hymenoptera</taxon>
        <taxon>Apocrita</taxon>
        <taxon>Aculeata</taxon>
        <taxon>Formicoidea</taxon>
        <taxon>Formicidae</taxon>
        <taxon>Myrmicinae</taxon>
        <taxon>Atta</taxon>
    </lineage>
</organism>
<dbReference type="STRING" id="520822.A0A151I465"/>
<protein>
    <recommendedName>
        <fullName evidence="13">Guanine nucleotide-binding protein-like 3 homolog</fullName>
        <ecNumber evidence="5">3.1.1.32</ecNumber>
    </recommendedName>
</protein>
<evidence type="ECO:0000256" key="11">
    <source>
        <dbReference type="ARBA" id="ARBA00023157"/>
    </source>
</evidence>
<evidence type="ECO:0000256" key="7">
    <source>
        <dbReference type="ARBA" id="ARBA00022741"/>
    </source>
</evidence>
<dbReference type="PROSITE" id="PS51721">
    <property type="entry name" value="G_CP"/>
    <property type="match status" value="1"/>
</dbReference>
<comment type="catalytic activity">
    <reaction evidence="1">
        <text>a 1,2-diacyl-sn-glycero-3-phosphocholine + H2O = a 2-acyl-sn-glycero-3-phosphocholine + a fatty acid + H(+)</text>
        <dbReference type="Rhea" id="RHEA:18689"/>
        <dbReference type="ChEBI" id="CHEBI:15377"/>
        <dbReference type="ChEBI" id="CHEBI:15378"/>
        <dbReference type="ChEBI" id="CHEBI:28868"/>
        <dbReference type="ChEBI" id="CHEBI:57643"/>
        <dbReference type="ChEBI" id="CHEBI:57875"/>
        <dbReference type="EC" id="3.1.1.32"/>
    </reaction>
</comment>
<feature type="domain" description="CP-type G" evidence="16">
    <location>
        <begin position="782"/>
        <end position="965"/>
    </location>
</feature>
<dbReference type="InterPro" id="IPR033906">
    <property type="entry name" value="Lipase_N"/>
</dbReference>
<keyword evidence="11" id="KW-1015">Disulfide bond</keyword>
<keyword evidence="10" id="KW-0342">GTP-binding</keyword>
<dbReference type="GO" id="GO:0005576">
    <property type="term" value="C:extracellular region"/>
    <property type="evidence" value="ECO:0007669"/>
    <property type="project" value="UniProtKB-SubCell"/>
</dbReference>
<keyword evidence="18" id="KW-1185">Reference proteome</keyword>
<dbReference type="GO" id="GO:0005730">
    <property type="term" value="C:nucleolus"/>
    <property type="evidence" value="ECO:0007669"/>
    <property type="project" value="UniProtKB-ARBA"/>
</dbReference>
<dbReference type="InterPro" id="IPR023179">
    <property type="entry name" value="GTP-bd_ortho_bundle_sf"/>
</dbReference>
<dbReference type="GO" id="GO:0008970">
    <property type="term" value="F:phospholipase A1 activity"/>
    <property type="evidence" value="ECO:0007669"/>
    <property type="project" value="UniProtKB-EC"/>
</dbReference>
<evidence type="ECO:0000256" key="14">
    <source>
        <dbReference type="SAM" id="Coils"/>
    </source>
</evidence>
<evidence type="ECO:0000313" key="17">
    <source>
        <dbReference type="EMBL" id="KYM83907.1"/>
    </source>
</evidence>
<dbReference type="InterPro" id="IPR000734">
    <property type="entry name" value="TAG_lipase"/>
</dbReference>
<evidence type="ECO:0000256" key="4">
    <source>
        <dbReference type="ARBA" id="ARBA00010701"/>
    </source>
</evidence>
<dbReference type="SUPFAM" id="SSF53474">
    <property type="entry name" value="alpha/beta-Hydrolases"/>
    <property type="match status" value="1"/>
</dbReference>
<feature type="compositionally biased region" description="Basic and acidic residues" evidence="15">
    <location>
        <begin position="543"/>
        <end position="558"/>
    </location>
</feature>
<dbReference type="Pfam" id="PF01926">
    <property type="entry name" value="MMR_HSR1"/>
    <property type="match status" value="1"/>
</dbReference>
<evidence type="ECO:0000256" key="6">
    <source>
        <dbReference type="ARBA" id="ARBA00022525"/>
    </source>
</evidence>
<dbReference type="Gene3D" id="3.40.50.1820">
    <property type="entry name" value="alpha/beta hydrolase"/>
    <property type="match status" value="1"/>
</dbReference>
<keyword evidence="8" id="KW-0378">Hydrolase</keyword>
<evidence type="ECO:0000256" key="8">
    <source>
        <dbReference type="ARBA" id="ARBA00022801"/>
    </source>
</evidence>
<evidence type="ECO:0000256" key="1">
    <source>
        <dbReference type="ARBA" id="ARBA00000111"/>
    </source>
</evidence>
<dbReference type="InterPro" id="IPR030378">
    <property type="entry name" value="G_CP_dom"/>
</dbReference>
<dbReference type="GO" id="GO:0005525">
    <property type="term" value="F:GTP binding"/>
    <property type="evidence" value="ECO:0007669"/>
    <property type="project" value="UniProtKB-KW"/>
</dbReference>
<dbReference type="InterPro" id="IPR050755">
    <property type="entry name" value="TRAFAC_YlqF/YawG_RiboMat"/>
</dbReference>
<comment type="subcellular location">
    <subcellularLocation>
        <location evidence="2">Nucleus</location>
    </subcellularLocation>
    <subcellularLocation>
        <location evidence="3">Secreted</location>
    </subcellularLocation>
</comment>
<dbReference type="InterPro" id="IPR027417">
    <property type="entry name" value="P-loop_NTPase"/>
</dbReference>
<feature type="region of interest" description="Disordered" evidence="15">
    <location>
        <begin position="715"/>
        <end position="739"/>
    </location>
</feature>
<evidence type="ECO:0000256" key="3">
    <source>
        <dbReference type="ARBA" id="ARBA00004613"/>
    </source>
</evidence>
<dbReference type="InterPro" id="IPR029058">
    <property type="entry name" value="AB_hydrolase_fold"/>
</dbReference>
<keyword evidence="12" id="KW-0539">Nucleus</keyword>
<dbReference type="InterPro" id="IPR014813">
    <property type="entry name" value="Gnl3_N_dom"/>
</dbReference>
<feature type="region of interest" description="Disordered" evidence="15">
    <location>
        <begin position="543"/>
        <end position="577"/>
    </location>
</feature>
<evidence type="ECO:0000313" key="18">
    <source>
        <dbReference type="Proteomes" id="UP000078540"/>
    </source>
</evidence>
<dbReference type="PRINTS" id="PR00821">
    <property type="entry name" value="TAGLIPASE"/>
</dbReference>
<dbReference type="PANTHER" id="PTHR11089:SF30">
    <property type="entry name" value="GUANINE NUCLEOTIDE-BINDING PROTEIN-LIKE 3 HOMOLOG"/>
    <property type="match status" value="1"/>
</dbReference>
<dbReference type="FunFam" id="3.40.50.300:FF:000493">
    <property type="entry name" value="Guanine nucleotide-binding protein-like 3-like protein"/>
    <property type="match status" value="1"/>
</dbReference>